<feature type="compositionally biased region" description="Basic residues" evidence="1">
    <location>
        <begin position="92"/>
        <end position="104"/>
    </location>
</feature>
<reference evidence="4" key="2">
    <citation type="submission" date="2020-09" db="EMBL/GenBank/DDBJ databases">
        <authorList>
            <person name="Sun Q."/>
            <person name="Zhou Y."/>
        </authorList>
    </citation>
    <scope>NUCLEOTIDE SEQUENCE</scope>
    <source>
        <strain evidence="4">CGMCC 1.12214</strain>
    </source>
</reference>
<dbReference type="AlphaFoldDB" id="A0A917MJV0"/>
<feature type="transmembrane region" description="Helical" evidence="2">
    <location>
        <begin position="106"/>
        <end position="128"/>
    </location>
</feature>
<dbReference type="EMBL" id="BMES01000003">
    <property type="protein sequence ID" value="GGH33467.1"/>
    <property type="molecule type" value="Genomic_DNA"/>
</dbReference>
<proteinExistence type="predicted"/>
<dbReference type="Proteomes" id="UP000603912">
    <property type="component" value="Unassembled WGS sequence"/>
</dbReference>
<organism evidence="4 5">
    <name type="scientific">Alsobacter metallidurans</name>
    <dbReference type="NCBI Taxonomy" id="340221"/>
    <lineage>
        <taxon>Bacteria</taxon>
        <taxon>Pseudomonadati</taxon>
        <taxon>Pseudomonadota</taxon>
        <taxon>Alphaproteobacteria</taxon>
        <taxon>Hyphomicrobiales</taxon>
        <taxon>Alsobacteraceae</taxon>
        <taxon>Alsobacter</taxon>
    </lineage>
</organism>
<feature type="domain" description="Zinc finger/thioredoxin putative" evidence="3">
    <location>
        <begin position="1"/>
        <end position="34"/>
    </location>
</feature>
<keyword evidence="2" id="KW-1133">Transmembrane helix</keyword>
<accession>A0A917MJV0</accession>
<name>A0A917MJV0_9HYPH</name>
<comment type="caution">
    <text evidence="4">The sequence shown here is derived from an EMBL/GenBank/DDBJ whole genome shotgun (WGS) entry which is preliminary data.</text>
</comment>
<keyword evidence="2" id="KW-0472">Membrane</keyword>
<dbReference type="Pfam" id="PF13717">
    <property type="entry name" value="Zn_ribbon_4"/>
    <property type="match status" value="1"/>
</dbReference>
<keyword evidence="5" id="KW-1185">Reference proteome</keyword>
<gene>
    <name evidence="4" type="ORF">GCM10007036_46120</name>
</gene>
<dbReference type="InterPro" id="IPR011723">
    <property type="entry name" value="Znf/thioredoxin_put"/>
</dbReference>
<evidence type="ECO:0000313" key="4">
    <source>
        <dbReference type="EMBL" id="GGH33467.1"/>
    </source>
</evidence>
<evidence type="ECO:0000313" key="5">
    <source>
        <dbReference type="Proteomes" id="UP000603912"/>
    </source>
</evidence>
<reference evidence="4" key="1">
    <citation type="journal article" date="2014" name="Int. J. Syst. Evol. Microbiol.">
        <title>Complete genome sequence of Corynebacterium casei LMG S-19264T (=DSM 44701T), isolated from a smear-ripened cheese.</title>
        <authorList>
            <consortium name="US DOE Joint Genome Institute (JGI-PGF)"/>
            <person name="Walter F."/>
            <person name="Albersmeier A."/>
            <person name="Kalinowski J."/>
            <person name="Ruckert C."/>
        </authorList>
    </citation>
    <scope>NUCLEOTIDE SEQUENCE</scope>
    <source>
        <strain evidence="4">CGMCC 1.12214</strain>
    </source>
</reference>
<feature type="region of interest" description="Disordered" evidence="1">
    <location>
        <begin position="79"/>
        <end position="104"/>
    </location>
</feature>
<keyword evidence="2" id="KW-0812">Transmembrane</keyword>
<evidence type="ECO:0000259" key="3">
    <source>
        <dbReference type="Pfam" id="PF13717"/>
    </source>
</evidence>
<protein>
    <submittedName>
        <fullName evidence="4">Thioredoxin</fullName>
    </submittedName>
</protein>
<evidence type="ECO:0000256" key="2">
    <source>
        <dbReference type="SAM" id="Phobius"/>
    </source>
</evidence>
<dbReference type="NCBIfam" id="TIGR02098">
    <property type="entry name" value="MJ0042_CXXC"/>
    <property type="match status" value="1"/>
</dbReference>
<dbReference type="RefSeq" id="WP_188520151.1">
    <property type="nucleotide sequence ID" value="NZ_BMES01000003.1"/>
</dbReference>
<sequence length="252" mass="26527">MLIVCPSCASSYSLTPEQLGAGRSLRCAKCRHTWHATPADSLDEPVDAVMTKAADTDRARDAAVEADAAHAEMVEPLIPAEQQATKSLKPSGKPKHRAAKKPRKPFKVSAGLAAAAMLVVVLAAGLGLRAKIVKILPQTAGLYAAVGLPVNLRGLEFSALRSELLVDKDKAVLLVEGEITGVAAQTTEIPKVTVSLRGPEGREIYAWTSEVGRAALAKGESTTFRARLASPPGEGRDVVVRFAETAPQAPTH</sequence>
<evidence type="ECO:0000256" key="1">
    <source>
        <dbReference type="SAM" id="MobiDB-lite"/>
    </source>
</evidence>